<evidence type="ECO:0000256" key="4">
    <source>
        <dbReference type="ARBA" id="ARBA00022475"/>
    </source>
</evidence>
<dbReference type="InterPro" id="IPR050739">
    <property type="entry name" value="MFP"/>
</dbReference>
<dbReference type="NCBIfam" id="TIGR01843">
    <property type="entry name" value="type_I_hlyD"/>
    <property type="match status" value="1"/>
</dbReference>
<keyword evidence="5 9" id="KW-0997">Cell inner membrane</keyword>
<evidence type="ECO:0000256" key="2">
    <source>
        <dbReference type="ARBA" id="ARBA00009477"/>
    </source>
</evidence>
<dbReference type="Gene3D" id="2.40.30.170">
    <property type="match status" value="1"/>
</dbReference>
<dbReference type="GO" id="GO:0005886">
    <property type="term" value="C:plasma membrane"/>
    <property type="evidence" value="ECO:0007669"/>
    <property type="project" value="UniProtKB-SubCell"/>
</dbReference>
<dbReference type="Proteomes" id="UP000549617">
    <property type="component" value="Unassembled WGS sequence"/>
</dbReference>
<evidence type="ECO:0000256" key="6">
    <source>
        <dbReference type="ARBA" id="ARBA00022692"/>
    </source>
</evidence>
<keyword evidence="6 9" id="KW-0812">Transmembrane</keyword>
<evidence type="ECO:0000313" key="14">
    <source>
        <dbReference type="Proteomes" id="UP000549617"/>
    </source>
</evidence>
<dbReference type="InterPro" id="IPR010129">
    <property type="entry name" value="T1SS_HlyD"/>
</dbReference>
<dbReference type="RefSeq" id="WP_184016812.1">
    <property type="nucleotide sequence ID" value="NZ_JACIJC010000002.1"/>
</dbReference>
<dbReference type="PANTHER" id="PTHR30386">
    <property type="entry name" value="MEMBRANE FUSION SUBUNIT OF EMRAB-TOLC MULTIDRUG EFFLUX PUMP"/>
    <property type="match status" value="1"/>
</dbReference>
<evidence type="ECO:0000256" key="10">
    <source>
        <dbReference type="SAM" id="Coils"/>
    </source>
</evidence>
<keyword evidence="4 9" id="KW-1003">Cell membrane</keyword>
<proteinExistence type="inferred from homology"/>
<evidence type="ECO:0000256" key="1">
    <source>
        <dbReference type="ARBA" id="ARBA00004377"/>
    </source>
</evidence>
<dbReference type="AlphaFoldDB" id="A0A7W9AGX4"/>
<feature type="domain" description="AprE-like long alpha-helical hairpin" evidence="11">
    <location>
        <begin position="110"/>
        <end position="295"/>
    </location>
</feature>
<evidence type="ECO:0000256" key="5">
    <source>
        <dbReference type="ARBA" id="ARBA00022519"/>
    </source>
</evidence>
<dbReference type="InterPro" id="IPR058781">
    <property type="entry name" value="HH_AprE-like"/>
</dbReference>
<dbReference type="EMBL" id="JACIJC010000002">
    <property type="protein sequence ID" value="MBB5685462.1"/>
    <property type="molecule type" value="Genomic_DNA"/>
</dbReference>
<comment type="subcellular location">
    <subcellularLocation>
        <location evidence="1 9">Cell inner membrane</location>
        <topology evidence="1 9">Single-pass membrane protein</topology>
    </subcellularLocation>
</comment>
<dbReference type="InterPro" id="IPR058982">
    <property type="entry name" value="Beta-barrel_AprE"/>
</dbReference>
<organism evidence="13 14">
    <name type="scientific">Sphingobium boeckii</name>
    <dbReference type="NCBI Taxonomy" id="1082345"/>
    <lineage>
        <taxon>Bacteria</taxon>
        <taxon>Pseudomonadati</taxon>
        <taxon>Pseudomonadota</taxon>
        <taxon>Alphaproteobacteria</taxon>
        <taxon>Sphingomonadales</taxon>
        <taxon>Sphingomonadaceae</taxon>
        <taxon>Sphingobium</taxon>
    </lineage>
</organism>
<dbReference type="Pfam" id="PF26002">
    <property type="entry name" value="Beta-barrel_AprE"/>
    <property type="match status" value="1"/>
</dbReference>
<protein>
    <recommendedName>
        <fullName evidence="9">Membrane fusion protein (MFP) family protein</fullName>
    </recommendedName>
</protein>
<feature type="domain" description="AprE-like beta-barrel" evidence="12">
    <location>
        <begin position="338"/>
        <end position="425"/>
    </location>
</feature>
<keyword evidence="3 9" id="KW-0813">Transport</keyword>
<dbReference type="PRINTS" id="PR01490">
    <property type="entry name" value="RTXTOXIND"/>
</dbReference>
<name>A0A7W9AGX4_9SPHN</name>
<dbReference type="GO" id="GO:0015031">
    <property type="term" value="P:protein transport"/>
    <property type="evidence" value="ECO:0007669"/>
    <property type="project" value="InterPro"/>
</dbReference>
<gene>
    <name evidence="13" type="ORF">FHS49_001470</name>
</gene>
<keyword evidence="10" id="KW-0175">Coiled coil</keyword>
<accession>A0A7W9AGX4</accession>
<dbReference type="PANTHER" id="PTHR30386:SF17">
    <property type="entry name" value="ALKALINE PROTEASE SECRETION PROTEIN APRE"/>
    <property type="match status" value="1"/>
</dbReference>
<evidence type="ECO:0000256" key="7">
    <source>
        <dbReference type="ARBA" id="ARBA00022989"/>
    </source>
</evidence>
<keyword evidence="8 9" id="KW-0472">Membrane</keyword>
<evidence type="ECO:0000259" key="11">
    <source>
        <dbReference type="Pfam" id="PF25994"/>
    </source>
</evidence>
<comment type="similarity">
    <text evidence="2 9">Belongs to the membrane fusion protein (MFP) (TC 8.A.1) family.</text>
</comment>
<dbReference type="Pfam" id="PF25994">
    <property type="entry name" value="HH_AprE"/>
    <property type="match status" value="1"/>
</dbReference>
<comment type="caution">
    <text evidence="13">The sequence shown here is derived from an EMBL/GenBank/DDBJ whole genome shotgun (WGS) entry which is preliminary data.</text>
</comment>
<reference evidence="13 14" key="1">
    <citation type="submission" date="2020-08" db="EMBL/GenBank/DDBJ databases">
        <title>Genomic Encyclopedia of Type Strains, Phase IV (KMG-IV): sequencing the most valuable type-strain genomes for metagenomic binning, comparative biology and taxonomic classification.</title>
        <authorList>
            <person name="Goeker M."/>
        </authorList>
    </citation>
    <scope>NUCLEOTIDE SEQUENCE [LARGE SCALE GENOMIC DNA]</scope>
    <source>
        <strain evidence="13 14">DSM 25079</strain>
    </source>
</reference>
<feature type="coiled-coil region" evidence="10">
    <location>
        <begin position="225"/>
        <end position="288"/>
    </location>
</feature>
<dbReference type="Gene3D" id="2.40.50.100">
    <property type="match status" value="1"/>
</dbReference>
<evidence type="ECO:0000313" key="13">
    <source>
        <dbReference type="EMBL" id="MBB5685462.1"/>
    </source>
</evidence>
<keyword evidence="14" id="KW-1185">Reference proteome</keyword>
<evidence type="ECO:0000259" key="12">
    <source>
        <dbReference type="Pfam" id="PF26002"/>
    </source>
</evidence>
<evidence type="ECO:0000256" key="3">
    <source>
        <dbReference type="ARBA" id="ARBA00022448"/>
    </source>
</evidence>
<evidence type="ECO:0000256" key="8">
    <source>
        <dbReference type="ARBA" id="ARBA00023136"/>
    </source>
</evidence>
<feature type="transmembrane region" description="Helical" evidence="9">
    <location>
        <begin position="33"/>
        <end position="51"/>
    </location>
</feature>
<keyword evidence="7 9" id="KW-1133">Transmembrane helix</keyword>
<sequence>MSQLLLTQEVQPYDAADLLDDGPVPGIARPLRIAGYALLAFILVFVIWGLIAPLSKAAIASGVVQVEGRRRTVQHLEGGIVQEILVSENDKVRKGQPLVRLDTIQSGAAAVSSRSEYLTLLAEERRLQSELSGSAFVEFPEELRKEAGGRATEIISSQRAILESRRMALGSQMQILRETSSQAQSSIGGLQAQIAAQQSQLALLRGEVETVRQLVDEQLERRSRLLELQRNVNAVEGQIGSLTAQVLTARRAMSEANARMGALGSERRDEVTQKLRDVQLQLTAVREKMKATTDVADRRTISSPADGQVVGLRFTTIGGVVAPGQPILDVVPNRQQFIIVARVRPIDIENVTTGLTTEVRLLPYSGRTVPMLQGKVIAVSGDAITPENGDPPYYAIEVEIDDPALLKKLDVTLLSGMPAEVYVVLGKRSLFSYLFQPLVDSFRRSFREF</sequence>
<evidence type="ECO:0000256" key="9">
    <source>
        <dbReference type="RuleBase" id="RU365093"/>
    </source>
</evidence>